<keyword evidence="10 14" id="KW-1133">Transmembrane helix</keyword>
<feature type="transmembrane region" description="Helical" evidence="14">
    <location>
        <begin position="200"/>
        <end position="218"/>
    </location>
</feature>
<name>A0A0L0HN42_SPIPD</name>
<dbReference type="GO" id="GO:0097586">
    <property type="term" value="C:dolichyl-phosphate-mannose-protein mannosyltransferase Pmt4p homodimer complex"/>
    <property type="evidence" value="ECO:0007669"/>
    <property type="project" value="EnsemblFungi"/>
</dbReference>
<feature type="region of interest" description="Disordered" evidence="15">
    <location>
        <begin position="1"/>
        <end position="58"/>
    </location>
</feature>
<keyword evidence="11 14" id="KW-0472">Membrane</keyword>
<organism evidence="17 18">
    <name type="scientific">Spizellomyces punctatus (strain DAOM BR117)</name>
    <dbReference type="NCBI Taxonomy" id="645134"/>
    <lineage>
        <taxon>Eukaryota</taxon>
        <taxon>Fungi</taxon>
        <taxon>Fungi incertae sedis</taxon>
        <taxon>Chytridiomycota</taxon>
        <taxon>Chytridiomycota incertae sedis</taxon>
        <taxon>Chytridiomycetes</taxon>
        <taxon>Spizellomycetales</taxon>
        <taxon>Spizellomycetaceae</taxon>
        <taxon>Spizellomyces</taxon>
    </lineage>
</organism>
<dbReference type="RefSeq" id="XP_016610875.1">
    <property type="nucleotide sequence ID" value="XM_016750225.1"/>
</dbReference>
<feature type="domain" description="MIR" evidence="16">
    <location>
        <begin position="340"/>
        <end position="400"/>
    </location>
</feature>
<evidence type="ECO:0000256" key="1">
    <source>
        <dbReference type="ARBA" id="ARBA00004477"/>
    </source>
</evidence>
<keyword evidence="18" id="KW-1185">Reference proteome</keyword>
<dbReference type="InterPro" id="IPR016093">
    <property type="entry name" value="MIR_motif"/>
</dbReference>
<accession>A0A0L0HN42</accession>
<dbReference type="SUPFAM" id="SSF82109">
    <property type="entry name" value="MIR domain"/>
    <property type="match status" value="1"/>
</dbReference>
<dbReference type="STRING" id="645134.A0A0L0HN42"/>
<evidence type="ECO:0000256" key="2">
    <source>
        <dbReference type="ARBA" id="ARBA00004922"/>
    </source>
</evidence>
<feature type="transmembrane region" description="Helical" evidence="14">
    <location>
        <begin position="626"/>
        <end position="644"/>
    </location>
</feature>
<feature type="transmembrane region" description="Helical" evidence="14">
    <location>
        <begin position="177"/>
        <end position="194"/>
    </location>
</feature>
<dbReference type="GO" id="GO:0042802">
    <property type="term" value="F:identical protein binding"/>
    <property type="evidence" value="ECO:0007669"/>
    <property type="project" value="EnsemblFungi"/>
</dbReference>
<dbReference type="Proteomes" id="UP000053201">
    <property type="component" value="Unassembled WGS sequence"/>
</dbReference>
<dbReference type="AlphaFoldDB" id="A0A0L0HN42"/>
<feature type="transmembrane region" description="Helical" evidence="14">
    <location>
        <begin position="292"/>
        <end position="314"/>
    </location>
</feature>
<dbReference type="PANTHER" id="PTHR10050">
    <property type="entry name" value="DOLICHYL-PHOSPHATE-MANNOSE--PROTEIN MANNOSYLTRANSFERASE"/>
    <property type="match status" value="1"/>
</dbReference>
<evidence type="ECO:0000256" key="4">
    <source>
        <dbReference type="ARBA" id="ARBA00012839"/>
    </source>
</evidence>
<evidence type="ECO:0000259" key="16">
    <source>
        <dbReference type="PROSITE" id="PS50919"/>
    </source>
</evidence>
<feature type="transmembrane region" description="Helical" evidence="14">
    <location>
        <begin position="230"/>
        <end position="249"/>
    </location>
</feature>
<feature type="transmembrane region" description="Helical" evidence="14">
    <location>
        <begin position="255"/>
        <end position="272"/>
    </location>
</feature>
<protein>
    <recommendedName>
        <fullName evidence="4 14">Dolichyl-phosphate-mannose--protein mannosyltransferase</fullName>
        <ecNumber evidence="4 14">2.4.1.109</ecNumber>
    </recommendedName>
</protein>
<sequence>MEDDTISPSSTLSTLRHRKGHSTDTSLDTSTTPPPPQQDDEDQDEQDTKKQQRPPYNPQRGFDAMLLLVTFMAFFTRCWNIGDPAQVVFDEVHFGKFASYYLRREYYFDVHPPLGKLLLAAVGYAVGYDGHFLFDHIGDDYIEHGVPYVALRLLPATCGALIVPVVFLILKELGLSVAGATFGAFLIILDNSLITQSRLILLDSMLTLFCVCSIYAWIRFYKKRHVPFSFEWYFWLSMTGIALACTTGVKMVGLFTVAAVGIAVLFDLWNLLDYRRGLSLREFARHFSARALCLIFLPLVVYLAFFYVHFAILVKSGPGDAFMSPAFQDGLLGSEMNTNSSAIPFFSNITIRHRETTAYLHSHPEKYPLRYDDGRISTQGQQVTGYPHRDLNNHWTIEPVDPALYPSAAPYTPTDQETERNVRYVRPNDLVRLRHARTNSHLITHDVASPLTPTHMEMTTIPANDTNRYNETLWKIQLVADDSSDKLWSKRAHFRLVNAIHNVAVHCHKGQLPDWGFGQQEVNGNKALKEANNVWWIDQVEHARIINGTEIGEPIIDPKTQPQKPTLPFLSKFVELQSLMFAHNAGLTKPHPYSSTPITWPFVLRGISFWERKAGLRQIYLLGNPLIWWLSITGTVMYAAMWIMDRILLRRGIDDFGPIRTWWDNAIGFLFVTWLTHYLPFFLMGRMLFLHHYLPSFIFSVLVLVCTLEFCFVRVWSLSQRKKSVLRPSRTYVMLTSLIVVGAAWGYWYFAPLTYGIGFESVPSLQSRKWLSSWDLQHA</sequence>
<comment type="pathway">
    <text evidence="2 14">Protein modification; protein glycosylation.</text>
</comment>
<dbReference type="Gene3D" id="2.80.10.50">
    <property type="match status" value="1"/>
</dbReference>
<keyword evidence="9 14" id="KW-0256">Endoplasmic reticulum</keyword>
<feature type="transmembrane region" description="Helical" evidence="14">
    <location>
        <begin position="697"/>
        <end position="719"/>
    </location>
</feature>
<evidence type="ECO:0000256" key="3">
    <source>
        <dbReference type="ARBA" id="ARBA00007222"/>
    </source>
</evidence>
<feature type="compositionally biased region" description="Polar residues" evidence="15">
    <location>
        <begin position="1"/>
        <end position="14"/>
    </location>
</feature>
<comment type="similarity">
    <text evidence="3 14">Belongs to the glycosyltransferase 39 family.</text>
</comment>
<dbReference type="CDD" id="cd23285">
    <property type="entry name" value="beta-trefoil_MIR_PMT4-like"/>
    <property type="match status" value="1"/>
</dbReference>
<comment type="function">
    <text evidence="14">Transfers mannose from Dol-P-mannose to Ser or Thr residues on proteins.</text>
</comment>
<evidence type="ECO:0000256" key="5">
    <source>
        <dbReference type="ARBA" id="ARBA00022676"/>
    </source>
</evidence>
<dbReference type="GO" id="GO:1900101">
    <property type="term" value="P:regulation of endoplasmic reticulum unfolded protein response"/>
    <property type="evidence" value="ECO:0007669"/>
    <property type="project" value="EnsemblFungi"/>
</dbReference>
<keyword evidence="6 14" id="KW-0808">Transferase</keyword>
<evidence type="ECO:0000256" key="11">
    <source>
        <dbReference type="ARBA" id="ARBA00023136"/>
    </source>
</evidence>
<dbReference type="InterPro" id="IPR032421">
    <property type="entry name" value="PMT_4TMC"/>
</dbReference>
<feature type="transmembrane region" description="Helical" evidence="14">
    <location>
        <begin position="731"/>
        <end position="750"/>
    </location>
</feature>
<feature type="domain" description="MIR" evidence="16">
    <location>
        <begin position="422"/>
        <end position="479"/>
    </location>
</feature>
<dbReference type="OrthoDB" id="292747at2759"/>
<dbReference type="Pfam" id="PF16192">
    <property type="entry name" value="PMT_4TMC"/>
    <property type="match status" value="1"/>
</dbReference>
<comment type="catalytic activity">
    <reaction evidence="12 14">
        <text>a di-trans,poly-cis-dolichyl beta-D-mannosyl phosphate + L-threonyl-[protein] = 3-O-(alpha-D-mannosyl)-L-threonyl-[protein] + a di-trans,poly-cis-dolichyl phosphate + H(+)</text>
        <dbReference type="Rhea" id="RHEA:53396"/>
        <dbReference type="Rhea" id="RHEA-COMP:11060"/>
        <dbReference type="Rhea" id="RHEA-COMP:13547"/>
        <dbReference type="Rhea" id="RHEA-COMP:19498"/>
        <dbReference type="Rhea" id="RHEA-COMP:19501"/>
        <dbReference type="ChEBI" id="CHEBI:15378"/>
        <dbReference type="ChEBI" id="CHEBI:30013"/>
        <dbReference type="ChEBI" id="CHEBI:57683"/>
        <dbReference type="ChEBI" id="CHEBI:58211"/>
        <dbReference type="ChEBI" id="CHEBI:137323"/>
        <dbReference type="EC" id="2.4.1.109"/>
    </reaction>
</comment>
<reference evidence="17 18" key="1">
    <citation type="submission" date="2009-08" db="EMBL/GenBank/DDBJ databases">
        <title>The Genome Sequence of Spizellomyces punctatus strain DAOM BR117.</title>
        <authorList>
            <consortium name="The Broad Institute Genome Sequencing Platform"/>
            <person name="Russ C."/>
            <person name="Cuomo C."/>
            <person name="Shea T."/>
            <person name="Young S.K."/>
            <person name="Zeng Q."/>
            <person name="Koehrsen M."/>
            <person name="Haas B."/>
            <person name="Borodovsky M."/>
            <person name="Guigo R."/>
            <person name="Alvarado L."/>
            <person name="Berlin A."/>
            <person name="Bochicchio J."/>
            <person name="Borenstein D."/>
            <person name="Chapman S."/>
            <person name="Chen Z."/>
            <person name="Engels R."/>
            <person name="Freedman E."/>
            <person name="Gellesch M."/>
            <person name="Goldberg J."/>
            <person name="Griggs A."/>
            <person name="Gujja S."/>
            <person name="Heiman D."/>
            <person name="Hepburn T."/>
            <person name="Howarth C."/>
            <person name="Jen D."/>
            <person name="Larson L."/>
            <person name="Lewis B."/>
            <person name="Mehta T."/>
            <person name="Park D."/>
            <person name="Pearson M."/>
            <person name="Roberts A."/>
            <person name="Saif S."/>
            <person name="Shenoy N."/>
            <person name="Sisk P."/>
            <person name="Stolte C."/>
            <person name="Sykes S."/>
            <person name="Thomson T."/>
            <person name="Walk T."/>
            <person name="White J."/>
            <person name="Yandava C."/>
            <person name="Burger G."/>
            <person name="Gray M.W."/>
            <person name="Holland P.W.H."/>
            <person name="King N."/>
            <person name="Lang F.B.F."/>
            <person name="Roger A.J."/>
            <person name="Ruiz-Trillo I."/>
            <person name="Lander E."/>
            <person name="Nusbaum C."/>
        </authorList>
    </citation>
    <scope>NUCLEOTIDE SEQUENCE [LARGE SCALE GENOMIC DNA]</scope>
    <source>
        <strain evidence="17 18">DAOM BR117</strain>
    </source>
</reference>
<dbReference type="PROSITE" id="PS50919">
    <property type="entry name" value="MIR"/>
    <property type="match status" value="2"/>
</dbReference>
<dbReference type="UniPathway" id="UPA00378"/>
<evidence type="ECO:0000256" key="13">
    <source>
        <dbReference type="ARBA" id="ARBA00045102"/>
    </source>
</evidence>
<dbReference type="GeneID" id="27685548"/>
<dbReference type="InParanoid" id="A0A0L0HN42"/>
<keyword evidence="7 14" id="KW-0812">Transmembrane</keyword>
<dbReference type="InterPro" id="IPR036300">
    <property type="entry name" value="MIR_dom_sf"/>
</dbReference>
<dbReference type="Pfam" id="PF02815">
    <property type="entry name" value="MIR"/>
    <property type="match status" value="1"/>
</dbReference>
<comment type="subcellular location">
    <subcellularLocation>
        <location evidence="1 14">Endoplasmic reticulum membrane</location>
        <topology evidence="1 14">Multi-pass membrane protein</topology>
    </subcellularLocation>
</comment>
<evidence type="ECO:0000256" key="15">
    <source>
        <dbReference type="SAM" id="MobiDB-lite"/>
    </source>
</evidence>
<evidence type="ECO:0000256" key="14">
    <source>
        <dbReference type="RuleBase" id="RU367007"/>
    </source>
</evidence>
<feature type="transmembrane region" description="Helical" evidence="14">
    <location>
        <begin position="149"/>
        <end position="170"/>
    </location>
</feature>
<evidence type="ECO:0000256" key="7">
    <source>
        <dbReference type="ARBA" id="ARBA00022692"/>
    </source>
</evidence>
<dbReference type="VEuPathDB" id="FungiDB:SPPG_01916"/>
<dbReference type="Pfam" id="PF02366">
    <property type="entry name" value="PMT"/>
    <property type="match status" value="1"/>
</dbReference>
<feature type="transmembrane region" description="Helical" evidence="14">
    <location>
        <begin position="665"/>
        <end position="685"/>
    </location>
</feature>
<evidence type="ECO:0000313" key="17">
    <source>
        <dbReference type="EMBL" id="KND02836.1"/>
    </source>
</evidence>
<keyword evidence="5 14" id="KW-0328">Glycosyltransferase</keyword>
<evidence type="ECO:0000313" key="18">
    <source>
        <dbReference type="Proteomes" id="UP000053201"/>
    </source>
</evidence>
<evidence type="ECO:0000256" key="9">
    <source>
        <dbReference type="ARBA" id="ARBA00022824"/>
    </source>
</evidence>
<comment type="catalytic activity">
    <reaction evidence="13 14">
        <text>a di-trans,poly-cis-dolichyl beta-D-mannosyl phosphate + L-seryl-[protein] = 3-O-(alpha-D-mannosyl)-L-seryl-[protein] + a di-trans,poly-cis-dolichyl phosphate + H(+)</text>
        <dbReference type="Rhea" id="RHEA:17377"/>
        <dbReference type="Rhea" id="RHEA-COMP:9863"/>
        <dbReference type="Rhea" id="RHEA-COMP:13546"/>
        <dbReference type="Rhea" id="RHEA-COMP:19498"/>
        <dbReference type="Rhea" id="RHEA-COMP:19501"/>
        <dbReference type="ChEBI" id="CHEBI:15378"/>
        <dbReference type="ChEBI" id="CHEBI:29999"/>
        <dbReference type="ChEBI" id="CHEBI:57683"/>
        <dbReference type="ChEBI" id="CHEBI:58211"/>
        <dbReference type="ChEBI" id="CHEBI:137321"/>
        <dbReference type="EC" id="2.4.1.109"/>
    </reaction>
</comment>
<dbReference type="SMART" id="SM00472">
    <property type="entry name" value="MIR"/>
    <property type="match status" value="3"/>
</dbReference>
<dbReference type="PANTHER" id="PTHR10050:SF51">
    <property type="entry name" value="PROTEIN O-MANNOSYL-TRANSFERASE 1"/>
    <property type="match status" value="1"/>
</dbReference>
<evidence type="ECO:0000256" key="12">
    <source>
        <dbReference type="ARBA" id="ARBA00045085"/>
    </source>
</evidence>
<evidence type="ECO:0000256" key="6">
    <source>
        <dbReference type="ARBA" id="ARBA00022679"/>
    </source>
</evidence>
<dbReference type="GO" id="GO:0004169">
    <property type="term" value="F:dolichyl-phosphate-mannose-protein mannosyltransferase activity"/>
    <property type="evidence" value="ECO:0007669"/>
    <property type="project" value="UniProtKB-UniRule"/>
</dbReference>
<dbReference type="InterPro" id="IPR027005">
    <property type="entry name" value="PMT-like"/>
</dbReference>
<evidence type="ECO:0000256" key="10">
    <source>
        <dbReference type="ARBA" id="ARBA00022989"/>
    </source>
</evidence>
<dbReference type="EMBL" id="KQ257452">
    <property type="protein sequence ID" value="KND02836.1"/>
    <property type="molecule type" value="Genomic_DNA"/>
</dbReference>
<dbReference type="eggNOG" id="KOG3359">
    <property type="taxonomic scope" value="Eukaryota"/>
</dbReference>
<gene>
    <name evidence="17" type="ORF">SPPG_01916</name>
</gene>
<dbReference type="OMA" id="NCHLNAP"/>
<keyword evidence="8" id="KW-0677">Repeat</keyword>
<dbReference type="FunCoup" id="A0A0L0HN42">
    <property type="interactions" value="183"/>
</dbReference>
<evidence type="ECO:0000256" key="8">
    <source>
        <dbReference type="ARBA" id="ARBA00022737"/>
    </source>
</evidence>
<proteinExistence type="inferred from homology"/>
<dbReference type="EC" id="2.4.1.109" evidence="4 14"/>
<dbReference type="InterPro" id="IPR003342">
    <property type="entry name" value="ArnT-like_N"/>
</dbReference>